<evidence type="ECO:0000259" key="10">
    <source>
        <dbReference type="Pfam" id="PF07685"/>
    </source>
</evidence>
<name>A0A831UC99_GEOME</name>
<evidence type="ECO:0000256" key="3">
    <source>
        <dbReference type="ARBA" id="ARBA00022598"/>
    </source>
</evidence>
<accession>A0A831UC99</accession>
<keyword evidence="6 8" id="KW-0460">Magnesium</keyword>
<reference evidence="11" key="1">
    <citation type="journal article" date="2020" name="mSystems">
        <title>Genome- and Community-Level Interaction Insights into Carbon Utilization and Element Cycling Functions of Hydrothermarchaeota in Hydrothermal Sediment.</title>
        <authorList>
            <person name="Zhou Z."/>
            <person name="Liu Y."/>
            <person name="Xu W."/>
            <person name="Pan J."/>
            <person name="Luo Z.H."/>
            <person name="Li M."/>
        </authorList>
    </citation>
    <scope>NUCLEOTIDE SEQUENCE [LARGE SCALE GENOMIC DNA]</scope>
    <source>
        <strain evidence="11">SpSt-349</strain>
    </source>
</reference>
<dbReference type="Gene3D" id="3.40.50.880">
    <property type="match status" value="1"/>
</dbReference>
<feature type="site" description="Increases nucleophilicity of active site Cys" evidence="8">
    <location>
        <position position="448"/>
    </location>
</feature>
<dbReference type="EMBL" id="DSOV01000035">
    <property type="protein sequence ID" value="HEN42216.1"/>
    <property type="molecule type" value="Genomic_DNA"/>
</dbReference>
<keyword evidence="4 8" id="KW-0547">Nucleotide-binding</keyword>
<comment type="domain">
    <text evidence="8">Comprises of two domains. The C-terminal domain contains the binding site for glutamine and catalyzes the hydrolysis of this substrate to glutamate and ammonia. The N-terminal domain is anticipated to bind ATP and cobyrinate and catalyzes the ultimate synthesis of the diamide product. The ammonia produced via the glutaminase domain is probably translocated to the adjacent domain via a molecular tunnel, where it reacts with an activated intermediate.</text>
</comment>
<feature type="domain" description="CobB/CobQ-like glutamine amidotransferase" evidence="10">
    <location>
        <begin position="248"/>
        <end position="454"/>
    </location>
</feature>
<dbReference type="Gene3D" id="3.40.50.300">
    <property type="entry name" value="P-loop containing nucleotide triphosphate hydrolases"/>
    <property type="match status" value="1"/>
</dbReference>
<dbReference type="UniPathway" id="UPA00148">
    <property type="reaction ID" value="UER00231"/>
</dbReference>
<dbReference type="EC" id="6.3.5.11" evidence="8"/>
<feature type="domain" description="CobQ/CobB/MinD/ParA nucleotide binding" evidence="9">
    <location>
        <begin position="4"/>
        <end position="191"/>
    </location>
</feature>
<dbReference type="SUPFAM" id="SSF52317">
    <property type="entry name" value="Class I glutamine amidotransferase-like"/>
    <property type="match status" value="1"/>
</dbReference>
<dbReference type="InterPro" id="IPR002586">
    <property type="entry name" value="CobQ/CobB/MinD/ParA_Nub-bd_dom"/>
</dbReference>
<evidence type="ECO:0000313" key="11">
    <source>
        <dbReference type="EMBL" id="HEN42216.1"/>
    </source>
</evidence>
<proteinExistence type="inferred from homology"/>
<gene>
    <name evidence="8" type="primary">cbiA</name>
    <name evidence="11" type="ORF">ENQ87_07540</name>
</gene>
<protein>
    <recommendedName>
        <fullName evidence="8">Cobyrinate a,c-diamide synthase</fullName>
        <ecNumber evidence="8">6.3.5.11</ecNumber>
    </recommendedName>
    <alternativeName>
        <fullName evidence="8">Cobyrinic acid a,c-diamide synthetase</fullName>
    </alternativeName>
</protein>
<dbReference type="CDD" id="cd03130">
    <property type="entry name" value="GATase1_CobB"/>
    <property type="match status" value="1"/>
</dbReference>
<evidence type="ECO:0000256" key="7">
    <source>
        <dbReference type="ARBA" id="ARBA00022962"/>
    </source>
</evidence>
<comment type="cofactor">
    <cofactor evidence="1 8">
        <name>Mg(2+)</name>
        <dbReference type="ChEBI" id="CHEBI:18420"/>
    </cofactor>
</comment>
<evidence type="ECO:0000256" key="8">
    <source>
        <dbReference type="HAMAP-Rule" id="MF_00027"/>
    </source>
</evidence>
<dbReference type="GO" id="GO:0009236">
    <property type="term" value="P:cobalamin biosynthetic process"/>
    <property type="evidence" value="ECO:0007669"/>
    <property type="project" value="UniProtKB-UniRule"/>
</dbReference>
<comment type="catalytic activity">
    <reaction evidence="8">
        <text>cob(II)yrinate + 2 L-glutamine + 2 ATP + 2 H2O = cob(II)yrinate a,c diamide + 2 L-glutamate + 2 ADP + 2 phosphate + 2 H(+)</text>
        <dbReference type="Rhea" id="RHEA:26289"/>
        <dbReference type="ChEBI" id="CHEBI:15377"/>
        <dbReference type="ChEBI" id="CHEBI:15378"/>
        <dbReference type="ChEBI" id="CHEBI:29985"/>
        <dbReference type="ChEBI" id="CHEBI:30616"/>
        <dbReference type="ChEBI" id="CHEBI:43474"/>
        <dbReference type="ChEBI" id="CHEBI:58359"/>
        <dbReference type="ChEBI" id="CHEBI:58537"/>
        <dbReference type="ChEBI" id="CHEBI:58894"/>
        <dbReference type="ChEBI" id="CHEBI:456216"/>
        <dbReference type="EC" id="6.3.5.11"/>
    </reaction>
</comment>
<evidence type="ECO:0000256" key="5">
    <source>
        <dbReference type="ARBA" id="ARBA00022840"/>
    </source>
</evidence>
<feature type="active site" description="Nucleophile" evidence="8">
    <location>
        <position position="331"/>
    </location>
</feature>
<dbReference type="PROSITE" id="PS51274">
    <property type="entry name" value="GATASE_COBBQ"/>
    <property type="match status" value="1"/>
</dbReference>
<comment type="caution">
    <text evidence="11">The sequence shown here is derived from an EMBL/GenBank/DDBJ whole genome shotgun (WGS) entry which is preliminary data.</text>
</comment>
<dbReference type="SUPFAM" id="SSF52540">
    <property type="entry name" value="P-loop containing nucleoside triphosphate hydrolases"/>
    <property type="match status" value="1"/>
</dbReference>
<keyword evidence="7 8" id="KW-0315">Glutamine amidotransferase</keyword>
<keyword evidence="5 8" id="KW-0067">ATP-binding</keyword>
<comment type="similarity">
    <text evidence="8">Belongs to the CobB/CbiA family.</text>
</comment>
<comment type="miscellaneous">
    <text evidence="8">The a and c carboxylates of cobyrinate are activated for nucleophilic attack via formation of a phosphorylated intermediate by ATP. CbiA catalyzes first the amidation of the c-carboxylate, and then that of the a-carboxylate.</text>
</comment>
<dbReference type="NCBIfam" id="NF002204">
    <property type="entry name" value="PRK01077.1"/>
    <property type="match status" value="1"/>
</dbReference>
<dbReference type="HAMAP" id="MF_00027">
    <property type="entry name" value="CobB_CbiA"/>
    <property type="match status" value="1"/>
</dbReference>
<evidence type="ECO:0000256" key="4">
    <source>
        <dbReference type="ARBA" id="ARBA00022741"/>
    </source>
</evidence>
<dbReference type="PANTHER" id="PTHR43873:SF1">
    <property type="entry name" value="COBYRINATE A,C-DIAMIDE SYNTHASE"/>
    <property type="match status" value="1"/>
</dbReference>
<dbReference type="Pfam" id="PF07685">
    <property type="entry name" value="GATase_3"/>
    <property type="match status" value="1"/>
</dbReference>
<dbReference type="PANTHER" id="PTHR43873">
    <property type="entry name" value="COBYRINATE A,C-DIAMIDE SYNTHASE"/>
    <property type="match status" value="1"/>
</dbReference>
<evidence type="ECO:0000256" key="2">
    <source>
        <dbReference type="ARBA" id="ARBA00022573"/>
    </source>
</evidence>
<keyword evidence="2 8" id="KW-0169">Cobalamin biosynthesis</keyword>
<dbReference type="AlphaFoldDB" id="A0A831UC99"/>
<dbReference type="InterPro" id="IPR027417">
    <property type="entry name" value="P-loop_NTPase"/>
</dbReference>
<comment type="function">
    <text evidence="8">Catalyzes the ATP-dependent amidation of the two carboxylate groups at positions a and c of cobyrinate, using either L-glutamine or ammonia as the nitrogen source.</text>
</comment>
<dbReference type="InterPro" id="IPR004484">
    <property type="entry name" value="CbiA/CobB_synth"/>
</dbReference>
<dbReference type="NCBIfam" id="TIGR00379">
    <property type="entry name" value="cobB"/>
    <property type="match status" value="1"/>
</dbReference>
<keyword evidence="3 8" id="KW-0436">Ligase</keyword>
<organism evidence="11">
    <name type="scientific">Geobacter metallireducens</name>
    <dbReference type="NCBI Taxonomy" id="28232"/>
    <lineage>
        <taxon>Bacteria</taxon>
        <taxon>Pseudomonadati</taxon>
        <taxon>Thermodesulfobacteriota</taxon>
        <taxon>Desulfuromonadia</taxon>
        <taxon>Geobacterales</taxon>
        <taxon>Geobacteraceae</taxon>
        <taxon>Geobacter</taxon>
    </lineage>
</organism>
<dbReference type="Pfam" id="PF01656">
    <property type="entry name" value="CbiA"/>
    <property type="match status" value="1"/>
</dbReference>
<sequence length="473" mass="51189">MKSIIIAAPHSGSGKTTITLGIMECLKRRGLAVAPFKVGPDFIDPGYHRLICGRPSVNLDGWMCGGDFVQETFFRHAAGADIAVVEGVMGLFDGIGGVSEEGSTAQAAKLLGAPVILVVDAKGQARSVAALVKGFAEFDPEVRVVGVIFNNVASDTHGRILRDAVESRLPEVRVLGCIPRDEGLSIPSRHLGLFTVEENPLPAEFLDHLVEVIREHLDLGMLWTVATLQGAPDVTIRDEGLSRPGSVRIGVARDAAFCFVYEDNLRLLRQAGAELAEFSPLADSGLPEGIAGLYLPGGYPEVFADVLAANGAMKEAVRRAVESGMPVYAECGGFIYLSRGVESPHLHHLSPGERGAEGGVRGHEFVGIFPVATRMLPRRRALGYRETELAADAVIGPVGAVARGHEFHYSEMEEMPPEVERLYRVRRAGVDLGMEGYRYKNCLASYIHLHFGSRPDMAETFVNHCRNYAQRSH</sequence>
<evidence type="ECO:0000259" key="9">
    <source>
        <dbReference type="Pfam" id="PF01656"/>
    </source>
</evidence>
<dbReference type="GO" id="GO:0005524">
    <property type="term" value="F:ATP binding"/>
    <property type="evidence" value="ECO:0007669"/>
    <property type="project" value="UniProtKB-UniRule"/>
</dbReference>
<evidence type="ECO:0000256" key="1">
    <source>
        <dbReference type="ARBA" id="ARBA00001946"/>
    </source>
</evidence>
<dbReference type="GO" id="GO:0042242">
    <property type="term" value="F:cobyrinic acid a,c-diamide synthase activity"/>
    <property type="evidence" value="ECO:0007669"/>
    <property type="project" value="UniProtKB-UniRule"/>
</dbReference>
<dbReference type="InterPro" id="IPR029062">
    <property type="entry name" value="Class_I_gatase-like"/>
</dbReference>
<dbReference type="CDD" id="cd05388">
    <property type="entry name" value="CobB_N"/>
    <property type="match status" value="1"/>
</dbReference>
<dbReference type="InterPro" id="IPR011698">
    <property type="entry name" value="GATase_3"/>
</dbReference>
<comment type="pathway">
    <text evidence="8">Cofactor biosynthesis; adenosylcobalamin biosynthesis; cob(II)yrinate a,c-diamide from sirohydrochlorin (anaerobic route): step 10/10.</text>
</comment>
<evidence type="ECO:0000256" key="6">
    <source>
        <dbReference type="ARBA" id="ARBA00022842"/>
    </source>
</evidence>